<dbReference type="EMBL" id="QKWP01001237">
    <property type="protein sequence ID" value="RIB10539.1"/>
    <property type="molecule type" value="Genomic_DNA"/>
</dbReference>
<sequence length="53" mass="6295">MERYKEAIIDLTKLLDIEPNNKFALSYRAEAYNLMERYKEAIIDLTKLVDIES</sequence>
<evidence type="ECO:0000313" key="1">
    <source>
        <dbReference type="EMBL" id="RIB10539.1"/>
    </source>
</evidence>
<protein>
    <submittedName>
        <fullName evidence="1">Uncharacterized protein</fullName>
    </submittedName>
</protein>
<evidence type="ECO:0000313" key="2">
    <source>
        <dbReference type="Proteomes" id="UP000266673"/>
    </source>
</evidence>
<keyword evidence="2" id="KW-1185">Reference proteome</keyword>
<gene>
    <name evidence="1" type="ORF">C2G38_2105825</name>
</gene>
<name>A0A397UPA4_9GLOM</name>
<accession>A0A397UPA4</accession>
<dbReference type="InterPro" id="IPR019734">
    <property type="entry name" value="TPR_rpt"/>
</dbReference>
<reference evidence="1 2" key="1">
    <citation type="submission" date="2018-06" db="EMBL/GenBank/DDBJ databases">
        <title>Comparative genomics reveals the genomic features of Rhizophagus irregularis, R. cerebriforme, R. diaphanum and Gigaspora rosea, and their symbiotic lifestyle signature.</title>
        <authorList>
            <person name="Morin E."/>
            <person name="San Clemente H."/>
            <person name="Chen E.C.H."/>
            <person name="De La Providencia I."/>
            <person name="Hainaut M."/>
            <person name="Kuo A."/>
            <person name="Kohler A."/>
            <person name="Murat C."/>
            <person name="Tang N."/>
            <person name="Roy S."/>
            <person name="Loubradou J."/>
            <person name="Henrissat B."/>
            <person name="Grigoriev I.V."/>
            <person name="Corradi N."/>
            <person name="Roux C."/>
            <person name="Martin F.M."/>
        </authorList>
    </citation>
    <scope>NUCLEOTIDE SEQUENCE [LARGE SCALE GENOMIC DNA]</scope>
    <source>
        <strain evidence="1 2">DAOM 194757</strain>
    </source>
</reference>
<proteinExistence type="predicted"/>
<dbReference type="Proteomes" id="UP000266673">
    <property type="component" value="Unassembled WGS sequence"/>
</dbReference>
<dbReference type="Gene3D" id="1.25.40.10">
    <property type="entry name" value="Tetratricopeptide repeat domain"/>
    <property type="match status" value="1"/>
</dbReference>
<dbReference type="OrthoDB" id="2942533at2759"/>
<feature type="non-terminal residue" evidence="1">
    <location>
        <position position="53"/>
    </location>
</feature>
<dbReference type="Pfam" id="PF13181">
    <property type="entry name" value="TPR_8"/>
    <property type="match status" value="2"/>
</dbReference>
<organism evidence="1 2">
    <name type="scientific">Gigaspora rosea</name>
    <dbReference type="NCBI Taxonomy" id="44941"/>
    <lineage>
        <taxon>Eukaryota</taxon>
        <taxon>Fungi</taxon>
        <taxon>Fungi incertae sedis</taxon>
        <taxon>Mucoromycota</taxon>
        <taxon>Glomeromycotina</taxon>
        <taxon>Glomeromycetes</taxon>
        <taxon>Diversisporales</taxon>
        <taxon>Gigasporaceae</taxon>
        <taxon>Gigaspora</taxon>
    </lineage>
</organism>
<dbReference type="SUPFAM" id="SSF48452">
    <property type="entry name" value="TPR-like"/>
    <property type="match status" value="1"/>
</dbReference>
<comment type="caution">
    <text evidence="1">The sequence shown here is derived from an EMBL/GenBank/DDBJ whole genome shotgun (WGS) entry which is preliminary data.</text>
</comment>
<dbReference type="InterPro" id="IPR011990">
    <property type="entry name" value="TPR-like_helical_dom_sf"/>
</dbReference>
<dbReference type="AlphaFoldDB" id="A0A397UPA4"/>